<dbReference type="InterPro" id="IPR036390">
    <property type="entry name" value="WH_DNA-bd_sf"/>
</dbReference>
<dbReference type="PANTHER" id="PTHR33204:SF37">
    <property type="entry name" value="HTH-TYPE TRANSCRIPTIONAL REGULATOR YODB"/>
    <property type="match status" value="1"/>
</dbReference>
<organism evidence="5 6">
    <name type="scientific">Thalassomonas haliotis</name>
    <dbReference type="NCBI Taxonomy" id="485448"/>
    <lineage>
        <taxon>Bacteria</taxon>
        <taxon>Pseudomonadati</taxon>
        <taxon>Pseudomonadota</taxon>
        <taxon>Gammaproteobacteria</taxon>
        <taxon>Alteromonadales</taxon>
        <taxon>Colwelliaceae</taxon>
        <taxon>Thalassomonas</taxon>
    </lineage>
</organism>
<gene>
    <name evidence="5" type="ORF">H3N35_27270</name>
</gene>
<keyword evidence="6" id="KW-1185">Reference proteome</keyword>
<sequence length="112" mass="13154">MGIDLTNTTIKTSTRGSKTGRPIMVLFDILGRRWSMRILWELSQKDHTFNNLRRDCDDISPSTLKQRLTELQEYDLVKSIGNEGYTLTPIGFELMDKISYLREWANKWNLKK</sequence>
<reference evidence="5 6" key="1">
    <citation type="journal article" date="2022" name="Mar. Drugs">
        <title>Bioassay-Guided Fractionation Leads to the Detection of Cholic Acid Generated by the Rare Thalassomonas sp.</title>
        <authorList>
            <person name="Pheiffer F."/>
            <person name="Schneider Y.K."/>
            <person name="Hansen E.H."/>
            <person name="Andersen J.H."/>
            <person name="Isaksson J."/>
            <person name="Busche T."/>
            <person name="R C."/>
            <person name="Kalinowski J."/>
            <person name="Zyl L.V."/>
            <person name="Trindade M."/>
        </authorList>
    </citation>
    <scope>NUCLEOTIDE SEQUENCE [LARGE SCALE GENOMIC DNA]</scope>
    <source>
        <strain evidence="5 6">A5K-61T</strain>
    </source>
</reference>
<keyword evidence="3" id="KW-0804">Transcription</keyword>
<evidence type="ECO:0000313" key="5">
    <source>
        <dbReference type="EMBL" id="WDE11845.1"/>
    </source>
</evidence>
<evidence type="ECO:0000256" key="3">
    <source>
        <dbReference type="ARBA" id="ARBA00023163"/>
    </source>
</evidence>
<keyword evidence="1" id="KW-0805">Transcription regulation</keyword>
<dbReference type="SUPFAM" id="SSF46785">
    <property type="entry name" value="Winged helix' DNA-binding domain"/>
    <property type="match status" value="1"/>
</dbReference>
<accession>A0ABY7VFQ5</accession>
<dbReference type="RefSeq" id="WP_274052065.1">
    <property type="nucleotide sequence ID" value="NZ_CP059693.1"/>
</dbReference>
<dbReference type="Gene3D" id="1.10.10.10">
    <property type="entry name" value="Winged helix-like DNA-binding domain superfamily/Winged helix DNA-binding domain"/>
    <property type="match status" value="1"/>
</dbReference>
<dbReference type="Proteomes" id="UP001215231">
    <property type="component" value="Chromosome"/>
</dbReference>
<dbReference type="PANTHER" id="PTHR33204">
    <property type="entry name" value="TRANSCRIPTIONAL REGULATOR, MARR FAMILY"/>
    <property type="match status" value="1"/>
</dbReference>
<name>A0ABY7VFQ5_9GAMM</name>
<evidence type="ECO:0000313" key="6">
    <source>
        <dbReference type="Proteomes" id="UP001215231"/>
    </source>
</evidence>
<dbReference type="EMBL" id="CP059693">
    <property type="protein sequence ID" value="WDE11845.1"/>
    <property type="molecule type" value="Genomic_DNA"/>
</dbReference>
<dbReference type="PROSITE" id="PS51118">
    <property type="entry name" value="HTH_HXLR"/>
    <property type="match status" value="1"/>
</dbReference>
<dbReference type="InterPro" id="IPR002577">
    <property type="entry name" value="HTH_HxlR"/>
</dbReference>
<dbReference type="InterPro" id="IPR036388">
    <property type="entry name" value="WH-like_DNA-bd_sf"/>
</dbReference>
<evidence type="ECO:0000256" key="1">
    <source>
        <dbReference type="ARBA" id="ARBA00023015"/>
    </source>
</evidence>
<evidence type="ECO:0000259" key="4">
    <source>
        <dbReference type="PROSITE" id="PS51118"/>
    </source>
</evidence>
<dbReference type="Pfam" id="PF01638">
    <property type="entry name" value="HxlR"/>
    <property type="match status" value="1"/>
</dbReference>
<proteinExistence type="predicted"/>
<protein>
    <submittedName>
        <fullName evidence="5">Helix-turn-helix transcriptional regulator</fullName>
    </submittedName>
</protein>
<evidence type="ECO:0000256" key="2">
    <source>
        <dbReference type="ARBA" id="ARBA00023125"/>
    </source>
</evidence>
<feature type="domain" description="HTH hxlR-type" evidence="4">
    <location>
        <begin position="21"/>
        <end position="112"/>
    </location>
</feature>
<keyword evidence="2" id="KW-0238">DNA-binding</keyword>